<dbReference type="Proteomes" id="UP000829542">
    <property type="component" value="Chromosome"/>
</dbReference>
<evidence type="ECO:0000313" key="2">
    <source>
        <dbReference type="Proteomes" id="UP000829542"/>
    </source>
</evidence>
<organism evidence="1 2">
    <name type="scientific">Ignatzschineria rhizosphaerae</name>
    <dbReference type="NCBI Taxonomy" id="2923279"/>
    <lineage>
        <taxon>Bacteria</taxon>
        <taxon>Pseudomonadati</taxon>
        <taxon>Pseudomonadota</taxon>
        <taxon>Gammaproteobacteria</taxon>
        <taxon>Cardiobacteriales</taxon>
        <taxon>Ignatzschineriaceae</taxon>
        <taxon>Ignatzschineria</taxon>
    </lineage>
</organism>
<sequence>MRVIKEIVKLENVKFAHLSKAENLKEYIKECDKNNYNLESITSIRSLYFTDKSAYQDFTNNLLLDRDCLENIGGFDEAAIVYFNNEPQFVIVTEGYSYARYIGLIN</sequence>
<accession>A0ABY3X5M2</accession>
<proteinExistence type="predicted"/>
<reference evidence="1 2" key="1">
    <citation type="submission" date="2022-03" db="EMBL/GenBank/DDBJ databases">
        <title>Ignatzschineria rhizosphaerae HR5S32.</title>
        <authorList>
            <person name="Sun J.Q."/>
            <person name="Feng J.Y."/>
        </authorList>
    </citation>
    <scope>NUCLEOTIDE SEQUENCE [LARGE SCALE GENOMIC DNA]</scope>
    <source>
        <strain evidence="1 2">HR5S32</strain>
    </source>
</reference>
<dbReference type="RefSeq" id="WP_242148946.1">
    <property type="nucleotide sequence ID" value="NZ_CP093379.1"/>
</dbReference>
<keyword evidence="2" id="KW-1185">Reference proteome</keyword>
<evidence type="ECO:0000313" key="1">
    <source>
        <dbReference type="EMBL" id="UNM96046.1"/>
    </source>
</evidence>
<protein>
    <submittedName>
        <fullName evidence="1">Uncharacterized protein</fullName>
    </submittedName>
</protein>
<name>A0ABY3X5M2_9GAMM</name>
<dbReference type="EMBL" id="CP093379">
    <property type="protein sequence ID" value="UNM96046.1"/>
    <property type="molecule type" value="Genomic_DNA"/>
</dbReference>
<gene>
    <name evidence="1" type="ORF">MMG00_12730</name>
</gene>